<dbReference type="NCBIfam" id="TIGR00056">
    <property type="entry name" value="MlaE family lipid ABC transporter permease subunit"/>
    <property type="match status" value="1"/>
</dbReference>
<evidence type="ECO:0000256" key="6">
    <source>
        <dbReference type="ARBA" id="ARBA00023136"/>
    </source>
</evidence>
<feature type="transmembrane region" description="Helical" evidence="7">
    <location>
        <begin position="203"/>
        <end position="223"/>
    </location>
</feature>
<protein>
    <submittedName>
        <fullName evidence="8">ABC transporter, permease protein (Cluster 9, phospholipid)</fullName>
    </submittedName>
</protein>
<dbReference type="GO" id="GO:0043190">
    <property type="term" value="C:ATP-binding cassette (ABC) transporter complex"/>
    <property type="evidence" value="ECO:0007669"/>
    <property type="project" value="InterPro"/>
</dbReference>
<keyword evidence="6 7" id="KW-0472">Membrane</keyword>
<evidence type="ECO:0000256" key="4">
    <source>
        <dbReference type="ARBA" id="ARBA00022692"/>
    </source>
</evidence>
<dbReference type="EMBL" id="UOGD01000277">
    <property type="protein sequence ID" value="VAX24655.1"/>
    <property type="molecule type" value="Genomic_DNA"/>
</dbReference>
<dbReference type="InterPro" id="IPR030802">
    <property type="entry name" value="Permease_MalE"/>
</dbReference>
<reference evidence="8" key="1">
    <citation type="submission" date="2018-06" db="EMBL/GenBank/DDBJ databases">
        <authorList>
            <person name="Zhirakovskaya E."/>
        </authorList>
    </citation>
    <scope>NUCLEOTIDE SEQUENCE</scope>
</reference>
<evidence type="ECO:0000256" key="1">
    <source>
        <dbReference type="ARBA" id="ARBA00004141"/>
    </source>
</evidence>
<comment type="subcellular location">
    <subcellularLocation>
        <location evidence="1">Membrane</location>
        <topology evidence="1">Multi-pass membrane protein</topology>
    </subcellularLocation>
</comment>
<evidence type="ECO:0000256" key="2">
    <source>
        <dbReference type="ARBA" id="ARBA00007556"/>
    </source>
</evidence>
<feature type="transmembrane region" description="Helical" evidence="7">
    <location>
        <begin position="158"/>
        <end position="182"/>
    </location>
</feature>
<feature type="transmembrane region" description="Helical" evidence="7">
    <location>
        <begin position="56"/>
        <end position="77"/>
    </location>
</feature>
<comment type="similarity">
    <text evidence="2">Belongs to the MlaE permease family.</text>
</comment>
<feature type="transmembrane region" description="Helical" evidence="7">
    <location>
        <begin position="243"/>
        <end position="265"/>
    </location>
</feature>
<keyword evidence="3" id="KW-0813">Transport</keyword>
<evidence type="ECO:0000256" key="7">
    <source>
        <dbReference type="SAM" id="Phobius"/>
    </source>
</evidence>
<gene>
    <name evidence="8" type="ORF">MNBD_IGNAVI01-1735</name>
</gene>
<dbReference type="GO" id="GO:0005548">
    <property type="term" value="F:phospholipid transporter activity"/>
    <property type="evidence" value="ECO:0007669"/>
    <property type="project" value="TreeGrafter"/>
</dbReference>
<dbReference type="InterPro" id="IPR003453">
    <property type="entry name" value="ABC_MlaE_roteobac"/>
</dbReference>
<keyword evidence="4 7" id="KW-0812">Transmembrane</keyword>
<dbReference type="PANTHER" id="PTHR30188">
    <property type="entry name" value="ABC TRANSPORTER PERMEASE PROTEIN-RELATED"/>
    <property type="match status" value="1"/>
</dbReference>
<accession>A0A3B1CZ83</accession>
<dbReference type="PANTHER" id="PTHR30188:SF4">
    <property type="entry name" value="PROTEIN TRIGALACTOSYLDIACYLGLYCEROL 1, CHLOROPLASTIC"/>
    <property type="match status" value="1"/>
</dbReference>
<evidence type="ECO:0000256" key="5">
    <source>
        <dbReference type="ARBA" id="ARBA00022989"/>
    </source>
</evidence>
<organism evidence="8">
    <name type="scientific">hydrothermal vent metagenome</name>
    <dbReference type="NCBI Taxonomy" id="652676"/>
    <lineage>
        <taxon>unclassified sequences</taxon>
        <taxon>metagenomes</taxon>
        <taxon>ecological metagenomes</taxon>
    </lineage>
</organism>
<proteinExistence type="inferred from homology"/>
<keyword evidence="5 7" id="KW-1133">Transmembrane helix</keyword>
<dbReference type="AlphaFoldDB" id="A0A3B1CZ83"/>
<dbReference type="Pfam" id="PF02405">
    <property type="entry name" value="MlaE"/>
    <property type="match status" value="1"/>
</dbReference>
<sequence>MKLPQIKYIKDPTTSDKLYAFFANLSGLTIFNIEFFKQAFLPPYEIEQIKKHMIELGVKTFPIVSIMGFILGFVLSLQSYPVLERFGATDFLPSTVALSVIRELGPVLTAIIFAGRVSSGIGAELSSMRVTEQIDAMEVSAVNPFKYLVVTRVFATTMILPILTIYVIFIALAGGFLAVILFESMSLIYFKNAIVASITFGDFVPGIAKTFLFGYIVGVVGAYKGFTADGGTEGVGRASTTAVVMSSLLILISDMVLVKITVWLWPSIG</sequence>
<evidence type="ECO:0000313" key="8">
    <source>
        <dbReference type="EMBL" id="VAX24655.1"/>
    </source>
</evidence>
<evidence type="ECO:0000256" key="3">
    <source>
        <dbReference type="ARBA" id="ARBA00022448"/>
    </source>
</evidence>
<name>A0A3B1CZ83_9ZZZZ</name>